<dbReference type="HOGENOM" id="CLU_3344376_0_0_6"/>
<organism evidence="1 2">
    <name type="scientific">Pseudohaliea rubra DSM 19751</name>
    <dbReference type="NCBI Taxonomy" id="1265313"/>
    <lineage>
        <taxon>Bacteria</taxon>
        <taxon>Pseudomonadati</taxon>
        <taxon>Pseudomonadota</taxon>
        <taxon>Gammaproteobacteria</taxon>
        <taxon>Cellvibrionales</taxon>
        <taxon>Halieaceae</taxon>
        <taxon>Pseudohaliea</taxon>
    </lineage>
</organism>
<reference evidence="1 2" key="1">
    <citation type="journal article" date="2014" name="Genome Announc.">
        <title>Genome Sequence of Gammaproteobacterial Pseudohaliea rubra Type Strain DSM 19751, Isolated from Coastal Seawater of the Mediterranean Sea.</title>
        <authorList>
            <person name="Spring S."/>
            <person name="Fiebig A."/>
            <person name="Riedel T."/>
            <person name="Goker M."/>
            <person name="Klenk H.P."/>
        </authorList>
    </citation>
    <scope>NUCLEOTIDE SEQUENCE [LARGE SCALE GENOMIC DNA]</scope>
    <source>
        <strain evidence="1 2">DSM 19751</strain>
    </source>
</reference>
<gene>
    <name evidence="1" type="ORF">HRUBRA_02197</name>
</gene>
<accession>A0A095WXB1</accession>
<evidence type="ECO:0000313" key="2">
    <source>
        <dbReference type="Proteomes" id="UP000029640"/>
    </source>
</evidence>
<dbReference type="AlphaFoldDB" id="A0A095WXB1"/>
<dbReference type="Proteomes" id="UP000029640">
    <property type="component" value="Unassembled WGS sequence"/>
</dbReference>
<name>A0A095WXB1_9GAMM</name>
<proteinExistence type="predicted"/>
<sequence length="37" mass="4163">MIVLDRTRLTDRLFFPAFPLSRFLLTLAEGTGVKVPA</sequence>
<keyword evidence="2" id="KW-1185">Reference proteome</keyword>
<evidence type="ECO:0000313" key="1">
    <source>
        <dbReference type="EMBL" id="KGE03249.1"/>
    </source>
</evidence>
<protein>
    <submittedName>
        <fullName evidence="1">Uncharacterized protein</fullName>
    </submittedName>
</protein>
<dbReference type="EMBL" id="AUVB01000062">
    <property type="protein sequence ID" value="KGE03249.1"/>
    <property type="molecule type" value="Genomic_DNA"/>
</dbReference>
<comment type="caution">
    <text evidence="1">The sequence shown here is derived from an EMBL/GenBank/DDBJ whole genome shotgun (WGS) entry which is preliminary data.</text>
</comment>